<organism evidence="1">
    <name type="scientific">hydrocarbon metagenome</name>
    <dbReference type="NCBI Taxonomy" id="938273"/>
    <lineage>
        <taxon>unclassified sequences</taxon>
        <taxon>metagenomes</taxon>
        <taxon>ecological metagenomes</taxon>
    </lineage>
</organism>
<name>A0A0W8G6C6_9ZZZZ</name>
<evidence type="ECO:0000313" key="1">
    <source>
        <dbReference type="EMBL" id="KUG28669.1"/>
    </source>
</evidence>
<protein>
    <submittedName>
        <fullName evidence="1">Uncharacterized protein</fullName>
    </submittedName>
</protein>
<dbReference type="AlphaFoldDB" id="A0A0W8G6C6"/>
<accession>A0A0W8G6C6</accession>
<gene>
    <name evidence="1" type="ORF">ASZ90_001452</name>
</gene>
<dbReference type="EMBL" id="LNQE01000194">
    <property type="protein sequence ID" value="KUG28669.1"/>
    <property type="molecule type" value="Genomic_DNA"/>
</dbReference>
<reference evidence="1" key="1">
    <citation type="journal article" date="2015" name="Proc. Natl. Acad. Sci. U.S.A.">
        <title>Networks of energetic and metabolic interactions define dynamics in microbial communities.</title>
        <authorList>
            <person name="Embree M."/>
            <person name="Liu J.K."/>
            <person name="Al-Bassam M.M."/>
            <person name="Zengler K."/>
        </authorList>
    </citation>
    <scope>NUCLEOTIDE SEQUENCE</scope>
</reference>
<comment type="caution">
    <text evidence="1">The sequence shown here is derived from an EMBL/GenBank/DDBJ whole genome shotgun (WGS) entry which is preliminary data.</text>
</comment>
<proteinExistence type="predicted"/>
<sequence>MFLKQIRHTPNLRKYALDRPQMGQRLYALAENFGLRRALTMSAVRAKTDLLIF</sequence>